<dbReference type="EMBL" id="LVJN01000021">
    <property type="protein sequence ID" value="OSM00458.1"/>
    <property type="molecule type" value="Genomic_DNA"/>
</dbReference>
<comment type="caution">
    <text evidence="3">The sequence shown here is derived from an EMBL/GenBank/DDBJ whole genome shotgun (WGS) entry which is preliminary data.</text>
</comment>
<dbReference type="CDD" id="cd03814">
    <property type="entry name" value="GT4-like"/>
    <property type="match status" value="1"/>
</dbReference>
<dbReference type="InterPro" id="IPR050194">
    <property type="entry name" value="Glycosyltransferase_grp1"/>
</dbReference>
<dbReference type="InterPro" id="IPR028098">
    <property type="entry name" value="Glyco_trans_4-like_N"/>
</dbReference>
<dbReference type="Pfam" id="PF00534">
    <property type="entry name" value="Glycos_transf_1"/>
    <property type="match status" value="1"/>
</dbReference>
<protein>
    <submittedName>
        <fullName evidence="3">Putative group 1 glycosyl transferase</fullName>
    </submittedName>
</protein>
<accession>A0A1Y2JZW4</accession>
<gene>
    <name evidence="3" type="ORF">MAIT1_00980</name>
</gene>
<dbReference type="PANTHER" id="PTHR45947">
    <property type="entry name" value="SULFOQUINOVOSYL TRANSFERASE SQD2"/>
    <property type="match status" value="1"/>
</dbReference>
<dbReference type="Gene3D" id="3.40.50.2000">
    <property type="entry name" value="Glycogen Phosphorylase B"/>
    <property type="match status" value="2"/>
</dbReference>
<reference evidence="3 4" key="1">
    <citation type="journal article" date="2016" name="BMC Genomics">
        <title>Combined genomic and structural analyses of a cultured magnetotactic bacterium reveals its niche adaptation to a dynamic environment.</title>
        <authorList>
            <person name="Araujo A.C."/>
            <person name="Morillo V."/>
            <person name="Cypriano J."/>
            <person name="Teixeira L.C."/>
            <person name="Leao P."/>
            <person name="Lyra S."/>
            <person name="Almeida L.G."/>
            <person name="Bazylinski D.A."/>
            <person name="Vasconcellos A.T."/>
            <person name="Abreu F."/>
            <person name="Lins U."/>
        </authorList>
    </citation>
    <scope>NUCLEOTIDE SEQUENCE [LARGE SCALE GENOMIC DNA]</scope>
    <source>
        <strain evidence="3 4">IT-1</strain>
    </source>
</reference>
<evidence type="ECO:0000259" key="1">
    <source>
        <dbReference type="Pfam" id="PF00534"/>
    </source>
</evidence>
<feature type="domain" description="Glycosyltransferase subfamily 4-like N-terminal" evidence="2">
    <location>
        <begin position="55"/>
        <end position="205"/>
    </location>
</feature>
<keyword evidence="4" id="KW-1185">Reference proteome</keyword>
<dbReference type="STRING" id="1434232.MAIT1_00980"/>
<keyword evidence="3" id="KW-0808">Transferase</keyword>
<evidence type="ECO:0000313" key="3">
    <source>
        <dbReference type="EMBL" id="OSM00458.1"/>
    </source>
</evidence>
<evidence type="ECO:0000259" key="2">
    <source>
        <dbReference type="Pfam" id="PF13439"/>
    </source>
</evidence>
<dbReference type="Pfam" id="PF13439">
    <property type="entry name" value="Glyco_transf_4"/>
    <property type="match status" value="1"/>
</dbReference>
<dbReference type="AlphaFoldDB" id="A0A1Y2JZW4"/>
<dbReference type="SUPFAM" id="SSF53756">
    <property type="entry name" value="UDP-Glycosyltransferase/glycogen phosphorylase"/>
    <property type="match status" value="1"/>
</dbReference>
<dbReference type="InterPro" id="IPR001296">
    <property type="entry name" value="Glyco_trans_1"/>
</dbReference>
<feature type="domain" description="Glycosyl transferase family 1" evidence="1">
    <location>
        <begin position="219"/>
        <end position="347"/>
    </location>
</feature>
<dbReference type="GO" id="GO:0016757">
    <property type="term" value="F:glycosyltransferase activity"/>
    <property type="evidence" value="ECO:0007669"/>
    <property type="project" value="InterPro"/>
</dbReference>
<name>A0A1Y2JZW4_9PROT</name>
<proteinExistence type="predicted"/>
<organism evidence="3 4">
    <name type="scientific">Magnetofaba australis IT-1</name>
    <dbReference type="NCBI Taxonomy" id="1434232"/>
    <lineage>
        <taxon>Bacteria</taxon>
        <taxon>Pseudomonadati</taxon>
        <taxon>Pseudomonadota</taxon>
        <taxon>Magnetococcia</taxon>
        <taxon>Magnetococcales</taxon>
        <taxon>Magnetococcaceae</taxon>
        <taxon>Magnetofaba</taxon>
    </lineage>
</organism>
<dbReference type="PANTHER" id="PTHR45947:SF3">
    <property type="entry name" value="SULFOQUINOVOSYL TRANSFERASE SQD2"/>
    <property type="match status" value="1"/>
</dbReference>
<sequence>MPIDCVSATDRAITLLLSSGHHLLTMIWPMRSLPRSSESNVRIVIVSDAWRPQRNGVIRVLESLIESLHKQKHDVIMITPLDFKTTPCPTYPEIPLSLFPYRKLSRLMSDAQADAYHIATEGPLGWAARKWCVKNSVPFTTAYHTKFPEYVHARTKLPLDWLYAGIRFFHKHSHVVMAPSPSVFRELSAKGFDNVKPWAHGVNSDVFRPYPKEYLDLPRPVHMYVGRIAIEKNLTAFLDLELDGGSKVIVGRGPQRDELEAKYPQAHFFDTNTDETLARLFSSADVFVFPSLTDTFGLVVLEALSCGVPVAAYPVTGPLDVLQQKGPMAGPLGALNADLKLAIQQALISGDPEACREYALQYSWERVSQQFLSFLAVAPDQAQRDSSDSEPLLSTQE</sequence>
<evidence type="ECO:0000313" key="4">
    <source>
        <dbReference type="Proteomes" id="UP000194003"/>
    </source>
</evidence>
<dbReference type="Proteomes" id="UP000194003">
    <property type="component" value="Unassembled WGS sequence"/>
</dbReference>